<dbReference type="Proteomes" id="UP001321473">
    <property type="component" value="Unassembled WGS sequence"/>
</dbReference>
<feature type="active site" evidence="1">
    <location>
        <position position="30"/>
    </location>
</feature>
<sequence>MVGGACTASRFAVVTEVPGSFQAVMTTVHEFLHVLGCVHDGSGPPHYLKNSPGAKSCATSHGMIMNTFRVTDGEAMFSNCTRDQVLAFLRCSFI</sequence>
<dbReference type="InterPro" id="IPR024079">
    <property type="entry name" value="MetalloPept_cat_dom_sf"/>
</dbReference>
<dbReference type="EMBL" id="JARKHS020025306">
    <property type="protein sequence ID" value="KAK8767616.1"/>
    <property type="molecule type" value="Genomic_DNA"/>
</dbReference>
<evidence type="ECO:0000313" key="3">
    <source>
        <dbReference type="EMBL" id="KAK8767616.1"/>
    </source>
</evidence>
<keyword evidence="1" id="KW-0862">Zinc</keyword>
<dbReference type="PROSITE" id="PS50215">
    <property type="entry name" value="ADAM_MEPRO"/>
    <property type="match status" value="1"/>
</dbReference>
<dbReference type="GO" id="GO:0046872">
    <property type="term" value="F:metal ion binding"/>
    <property type="evidence" value="ECO:0007669"/>
    <property type="project" value="UniProtKB-KW"/>
</dbReference>
<dbReference type="InterPro" id="IPR001590">
    <property type="entry name" value="Peptidase_M12B"/>
</dbReference>
<evidence type="ECO:0000256" key="1">
    <source>
        <dbReference type="PROSITE-ProRule" id="PRU00276"/>
    </source>
</evidence>
<feature type="domain" description="Peptidase M12B" evidence="2">
    <location>
        <begin position="1"/>
        <end position="89"/>
    </location>
</feature>
<gene>
    <name evidence="3" type="ORF">V5799_005603</name>
</gene>
<feature type="binding site" evidence="1">
    <location>
        <position position="33"/>
    </location>
    <ligand>
        <name>Zn(2+)</name>
        <dbReference type="ChEBI" id="CHEBI:29105"/>
        <note>catalytic</note>
    </ligand>
</feature>
<dbReference type="GO" id="GO:0006508">
    <property type="term" value="P:proteolysis"/>
    <property type="evidence" value="ECO:0007669"/>
    <property type="project" value="InterPro"/>
</dbReference>
<feature type="binding site" evidence="1">
    <location>
        <position position="39"/>
    </location>
    <ligand>
        <name>Zn(2+)</name>
        <dbReference type="ChEBI" id="CHEBI:29105"/>
        <note>catalytic</note>
    </ligand>
</feature>
<dbReference type="AlphaFoldDB" id="A0AAQ4DYS6"/>
<name>A0AAQ4DYS6_AMBAM</name>
<evidence type="ECO:0000259" key="2">
    <source>
        <dbReference type="PROSITE" id="PS50215"/>
    </source>
</evidence>
<dbReference type="SUPFAM" id="SSF55486">
    <property type="entry name" value="Metalloproteases ('zincins'), catalytic domain"/>
    <property type="match status" value="1"/>
</dbReference>
<protein>
    <recommendedName>
        <fullName evidence="2">Peptidase M12B domain-containing protein</fullName>
    </recommendedName>
</protein>
<comment type="caution">
    <text evidence="3">The sequence shown here is derived from an EMBL/GenBank/DDBJ whole genome shotgun (WGS) entry which is preliminary data.</text>
</comment>
<organism evidence="3 4">
    <name type="scientific">Amblyomma americanum</name>
    <name type="common">Lone star tick</name>
    <dbReference type="NCBI Taxonomy" id="6943"/>
    <lineage>
        <taxon>Eukaryota</taxon>
        <taxon>Metazoa</taxon>
        <taxon>Ecdysozoa</taxon>
        <taxon>Arthropoda</taxon>
        <taxon>Chelicerata</taxon>
        <taxon>Arachnida</taxon>
        <taxon>Acari</taxon>
        <taxon>Parasitiformes</taxon>
        <taxon>Ixodida</taxon>
        <taxon>Ixodoidea</taxon>
        <taxon>Ixodidae</taxon>
        <taxon>Amblyomminae</taxon>
        <taxon>Amblyomma</taxon>
    </lineage>
</organism>
<feature type="binding site" evidence="1">
    <location>
        <position position="29"/>
    </location>
    <ligand>
        <name>Zn(2+)</name>
        <dbReference type="ChEBI" id="CHEBI:29105"/>
        <note>catalytic</note>
    </ligand>
</feature>
<evidence type="ECO:0000313" key="4">
    <source>
        <dbReference type="Proteomes" id="UP001321473"/>
    </source>
</evidence>
<keyword evidence="1" id="KW-0479">Metal-binding</keyword>
<proteinExistence type="predicted"/>
<comment type="caution">
    <text evidence="1">Lacks conserved residue(s) required for the propagation of feature annotation.</text>
</comment>
<reference evidence="3 4" key="1">
    <citation type="journal article" date="2023" name="Arcadia Sci">
        <title>De novo assembly of a long-read Amblyomma americanum tick genome.</title>
        <authorList>
            <person name="Chou S."/>
            <person name="Poskanzer K.E."/>
            <person name="Rollins M."/>
            <person name="Thuy-Boun P.S."/>
        </authorList>
    </citation>
    <scope>NUCLEOTIDE SEQUENCE [LARGE SCALE GENOMIC DNA]</scope>
    <source>
        <strain evidence="3">F_SG_1</strain>
        <tissue evidence="3">Salivary glands</tissue>
    </source>
</reference>
<keyword evidence="4" id="KW-1185">Reference proteome</keyword>
<dbReference type="Gene3D" id="3.40.390.10">
    <property type="entry name" value="Collagenase (Catalytic Domain)"/>
    <property type="match status" value="1"/>
</dbReference>
<accession>A0AAQ4DYS6</accession>
<dbReference type="GO" id="GO:0004222">
    <property type="term" value="F:metalloendopeptidase activity"/>
    <property type="evidence" value="ECO:0007669"/>
    <property type="project" value="InterPro"/>
</dbReference>